<comment type="caution">
    <text evidence="9">The sequence shown here is derived from an EMBL/GenBank/DDBJ whole genome shotgun (WGS) entry which is preliminary data.</text>
</comment>
<dbReference type="GO" id="GO:0000978">
    <property type="term" value="F:RNA polymerase II cis-regulatory region sequence-specific DNA binding"/>
    <property type="evidence" value="ECO:0007669"/>
    <property type="project" value="TreeGrafter"/>
</dbReference>
<keyword evidence="7" id="KW-0539">Nucleus</keyword>
<evidence type="ECO:0000256" key="4">
    <source>
        <dbReference type="ARBA" id="ARBA00023015"/>
    </source>
</evidence>
<sequence length="124" mass="13787">VQCQAPSGISTPAPVYPRPHLLSPASPLDLTRYSLPSLRQYELAQQMVSQQGAVSKLLGGWVATAAWDDRGSKPKVATPQVVNKIEQYKRENLTIFAWGPGEVELSERVYQLYCALRVLHQQDP</sequence>
<gene>
    <name evidence="9" type="primary">Pax5-L</name>
    <name evidence="9" type="ORF">Hamer_G016888</name>
</gene>
<dbReference type="InterPro" id="IPR001523">
    <property type="entry name" value="Paired_dom"/>
</dbReference>
<dbReference type="PANTHER" id="PTHR45636">
    <property type="entry name" value="PAIRED BOX PROTEIN PAX-6-RELATED-RELATED"/>
    <property type="match status" value="1"/>
</dbReference>
<dbReference type="SUPFAM" id="SSF46689">
    <property type="entry name" value="Homeodomain-like"/>
    <property type="match status" value="1"/>
</dbReference>
<dbReference type="PROSITE" id="PS51057">
    <property type="entry name" value="PAIRED_2"/>
    <property type="match status" value="1"/>
</dbReference>
<dbReference type="Pfam" id="PF00292">
    <property type="entry name" value="PAX"/>
    <property type="match status" value="1"/>
</dbReference>
<keyword evidence="5" id="KW-0238">DNA-binding</keyword>
<dbReference type="Proteomes" id="UP000747542">
    <property type="component" value="Unassembled WGS sequence"/>
</dbReference>
<evidence type="ECO:0000256" key="7">
    <source>
        <dbReference type="ARBA" id="ARBA00023242"/>
    </source>
</evidence>
<protein>
    <submittedName>
        <fullName evidence="9">Paired box protein Pax-5-like</fullName>
    </submittedName>
</protein>
<name>A0A8J5K165_HOMAM</name>
<evidence type="ECO:0000256" key="2">
    <source>
        <dbReference type="ARBA" id="ARBA00022473"/>
    </source>
</evidence>
<keyword evidence="6" id="KW-0804">Transcription</keyword>
<reference evidence="9" key="1">
    <citation type="journal article" date="2021" name="Sci. Adv.">
        <title>The American lobster genome reveals insights on longevity, neural, and immune adaptations.</title>
        <authorList>
            <person name="Polinski J.M."/>
            <person name="Zimin A.V."/>
            <person name="Clark K.F."/>
            <person name="Kohn A.B."/>
            <person name="Sadowski N."/>
            <person name="Timp W."/>
            <person name="Ptitsyn A."/>
            <person name="Khanna P."/>
            <person name="Romanova D.Y."/>
            <person name="Williams P."/>
            <person name="Greenwood S.J."/>
            <person name="Moroz L.L."/>
            <person name="Walt D.R."/>
            <person name="Bodnar A.G."/>
        </authorList>
    </citation>
    <scope>NUCLEOTIDE SEQUENCE</scope>
    <source>
        <strain evidence="9">GMGI-L3</strain>
    </source>
</reference>
<dbReference type="Gene3D" id="1.10.10.10">
    <property type="entry name" value="Winged helix-like DNA-binding domain superfamily/Winged helix DNA-binding domain"/>
    <property type="match status" value="1"/>
</dbReference>
<dbReference type="InterPro" id="IPR036388">
    <property type="entry name" value="WH-like_DNA-bd_sf"/>
</dbReference>
<evidence type="ECO:0000256" key="3">
    <source>
        <dbReference type="ARBA" id="ARBA00022724"/>
    </source>
</evidence>
<accession>A0A8J5K165</accession>
<dbReference type="InterPro" id="IPR009057">
    <property type="entry name" value="Homeodomain-like_sf"/>
</dbReference>
<keyword evidence="2" id="KW-0217">Developmental protein</keyword>
<comment type="subcellular location">
    <subcellularLocation>
        <location evidence="1">Nucleus</location>
    </subcellularLocation>
</comment>
<evidence type="ECO:0000313" key="10">
    <source>
        <dbReference type="Proteomes" id="UP000747542"/>
    </source>
</evidence>
<evidence type="ECO:0000256" key="6">
    <source>
        <dbReference type="ARBA" id="ARBA00023163"/>
    </source>
</evidence>
<dbReference type="GO" id="GO:0000981">
    <property type="term" value="F:DNA-binding transcription factor activity, RNA polymerase II-specific"/>
    <property type="evidence" value="ECO:0007669"/>
    <property type="project" value="TreeGrafter"/>
</dbReference>
<proteinExistence type="predicted"/>
<keyword evidence="4" id="KW-0805">Transcription regulation</keyword>
<dbReference type="AlphaFoldDB" id="A0A8J5K165"/>
<keyword evidence="3" id="KW-0563">Paired box</keyword>
<keyword evidence="10" id="KW-1185">Reference proteome</keyword>
<evidence type="ECO:0000259" key="8">
    <source>
        <dbReference type="PROSITE" id="PS51057"/>
    </source>
</evidence>
<evidence type="ECO:0000256" key="1">
    <source>
        <dbReference type="ARBA" id="ARBA00004123"/>
    </source>
</evidence>
<feature type="non-terminal residue" evidence="9">
    <location>
        <position position="1"/>
    </location>
</feature>
<dbReference type="EMBL" id="JAHLQT010020459">
    <property type="protein sequence ID" value="KAG7168242.1"/>
    <property type="molecule type" value="Genomic_DNA"/>
</dbReference>
<dbReference type="InterPro" id="IPR043565">
    <property type="entry name" value="PAX_fam"/>
</dbReference>
<organism evidence="9 10">
    <name type="scientific">Homarus americanus</name>
    <name type="common">American lobster</name>
    <dbReference type="NCBI Taxonomy" id="6706"/>
    <lineage>
        <taxon>Eukaryota</taxon>
        <taxon>Metazoa</taxon>
        <taxon>Ecdysozoa</taxon>
        <taxon>Arthropoda</taxon>
        <taxon>Crustacea</taxon>
        <taxon>Multicrustacea</taxon>
        <taxon>Malacostraca</taxon>
        <taxon>Eumalacostraca</taxon>
        <taxon>Eucarida</taxon>
        <taxon>Decapoda</taxon>
        <taxon>Pleocyemata</taxon>
        <taxon>Astacidea</taxon>
        <taxon>Nephropoidea</taxon>
        <taxon>Nephropidae</taxon>
        <taxon>Homarus</taxon>
    </lineage>
</organism>
<evidence type="ECO:0000256" key="5">
    <source>
        <dbReference type="ARBA" id="ARBA00023125"/>
    </source>
</evidence>
<evidence type="ECO:0000313" key="9">
    <source>
        <dbReference type="EMBL" id="KAG7168242.1"/>
    </source>
</evidence>
<dbReference type="GO" id="GO:0005634">
    <property type="term" value="C:nucleus"/>
    <property type="evidence" value="ECO:0007669"/>
    <property type="project" value="UniProtKB-SubCell"/>
</dbReference>
<feature type="domain" description="Paired" evidence="8">
    <location>
        <begin position="5"/>
        <end position="124"/>
    </location>
</feature>
<dbReference type="PANTHER" id="PTHR45636:SF50">
    <property type="entry name" value="EYEGONE, ISOFORM A-RELATED"/>
    <property type="match status" value="1"/>
</dbReference>